<keyword evidence="7" id="KW-1185">Reference proteome</keyword>
<feature type="domain" description="4Fe-4S ferredoxin-type" evidence="4">
    <location>
        <begin position="21"/>
        <end position="49"/>
    </location>
</feature>
<dbReference type="SUPFAM" id="SSF46548">
    <property type="entry name" value="alpha-helical ferredoxin"/>
    <property type="match status" value="1"/>
</dbReference>
<dbReference type="PROSITE" id="PS51379">
    <property type="entry name" value="4FE4S_FER_2"/>
    <property type="match status" value="2"/>
</dbReference>
<evidence type="ECO:0000256" key="1">
    <source>
        <dbReference type="ARBA" id="ARBA00022723"/>
    </source>
</evidence>
<proteinExistence type="predicted"/>
<dbReference type="Pfam" id="PF13187">
    <property type="entry name" value="Fer4_9"/>
    <property type="match status" value="1"/>
</dbReference>
<evidence type="ECO:0000256" key="2">
    <source>
        <dbReference type="ARBA" id="ARBA00023004"/>
    </source>
</evidence>
<dbReference type="EMBL" id="SIJK02000076">
    <property type="protein sequence ID" value="MBP1468566.1"/>
    <property type="molecule type" value="Genomic_DNA"/>
</dbReference>
<evidence type="ECO:0000313" key="7">
    <source>
        <dbReference type="Proteomes" id="UP001193081"/>
    </source>
</evidence>
<reference evidence="5 7" key="1">
    <citation type="submission" date="2021-03" db="EMBL/GenBank/DDBJ databases">
        <authorList>
            <person name="Grouzdev D.S."/>
        </authorList>
    </citation>
    <scope>NUCLEOTIDE SEQUENCE [LARGE SCALE GENOMIC DNA]</scope>
    <source>
        <strain evidence="5 7">M50-1</strain>
    </source>
</reference>
<dbReference type="RefSeq" id="WP_135480691.1">
    <property type="nucleotide sequence ID" value="NZ_SIJK02000059.1"/>
</dbReference>
<protein>
    <recommendedName>
        <fullName evidence="4">4Fe-4S ferredoxin-type domain-containing protein</fullName>
    </recommendedName>
</protein>
<organism evidence="5 7">
    <name type="scientific">Candidatus Chloroploca mongolica</name>
    <dbReference type="NCBI Taxonomy" id="2528176"/>
    <lineage>
        <taxon>Bacteria</taxon>
        <taxon>Bacillati</taxon>
        <taxon>Chloroflexota</taxon>
        <taxon>Chloroflexia</taxon>
        <taxon>Chloroflexales</taxon>
        <taxon>Chloroflexineae</taxon>
        <taxon>Oscillochloridaceae</taxon>
        <taxon>Candidatus Chloroploca</taxon>
    </lineage>
</organism>
<feature type="domain" description="4Fe-4S ferredoxin-type" evidence="4">
    <location>
        <begin position="52"/>
        <end position="81"/>
    </location>
</feature>
<accession>A0ABS4DFF9</accession>
<dbReference type="InterPro" id="IPR017896">
    <property type="entry name" value="4Fe4S_Fe-S-bd"/>
</dbReference>
<evidence type="ECO:0000256" key="3">
    <source>
        <dbReference type="ARBA" id="ARBA00023014"/>
    </source>
</evidence>
<comment type="caution">
    <text evidence="5">The sequence shown here is derived from an EMBL/GenBank/DDBJ whole genome shotgun (WGS) entry which is preliminary data.</text>
</comment>
<keyword evidence="1" id="KW-0479">Metal-binding</keyword>
<gene>
    <name evidence="5" type="ORF">EYB53_020915</name>
    <name evidence="6" type="ORF">EYB53_022830</name>
</gene>
<dbReference type="InterPro" id="IPR017900">
    <property type="entry name" value="4Fe4S_Fe_S_CS"/>
</dbReference>
<dbReference type="PROSITE" id="PS00198">
    <property type="entry name" value="4FE4S_FER_1"/>
    <property type="match status" value="1"/>
</dbReference>
<dbReference type="Gene3D" id="3.30.70.20">
    <property type="match status" value="1"/>
</dbReference>
<sequence length="86" mass="9344">MTFVARSLTLDLIRAEVLATGQVVADSVRCVQCGICSYNCPIGLDVRAYVWCSAAIEDSRCLTCGQCIARCPRGVLRFAPTDRSRA</sequence>
<dbReference type="EMBL" id="SIJK02000059">
    <property type="protein sequence ID" value="MBP1468186.1"/>
    <property type="molecule type" value="Genomic_DNA"/>
</dbReference>
<name>A0ABS4DFF9_9CHLR</name>
<dbReference type="Proteomes" id="UP001193081">
    <property type="component" value="Unassembled WGS sequence"/>
</dbReference>
<keyword evidence="3" id="KW-0411">Iron-sulfur</keyword>
<evidence type="ECO:0000259" key="4">
    <source>
        <dbReference type="PROSITE" id="PS51379"/>
    </source>
</evidence>
<evidence type="ECO:0000313" key="5">
    <source>
        <dbReference type="EMBL" id="MBP1468186.1"/>
    </source>
</evidence>
<evidence type="ECO:0000313" key="6">
    <source>
        <dbReference type="EMBL" id="MBP1468566.1"/>
    </source>
</evidence>
<keyword evidence="2" id="KW-0408">Iron</keyword>